<protein>
    <recommendedName>
        <fullName evidence="4">ATP synthase subunit H, mitochondrial</fullName>
    </recommendedName>
</protein>
<reference evidence="2" key="1">
    <citation type="journal article" date="2021" name="Open Biol.">
        <title>Shared evolutionary footprints suggest mitochondrial oxidative damage underlies multiple complex I losses in fungi.</title>
        <authorList>
            <person name="Schikora-Tamarit M.A."/>
            <person name="Marcet-Houben M."/>
            <person name="Nosek J."/>
            <person name="Gabaldon T."/>
        </authorList>
    </citation>
    <scope>NUCLEOTIDE SEQUENCE</scope>
    <source>
        <strain evidence="2">CBS2887</strain>
    </source>
</reference>
<feature type="compositionally biased region" description="Acidic residues" evidence="1">
    <location>
        <begin position="94"/>
        <end position="113"/>
    </location>
</feature>
<dbReference type="GO" id="GO:0046933">
    <property type="term" value="F:proton-transporting ATP synthase activity, rotational mechanism"/>
    <property type="evidence" value="ECO:0007669"/>
    <property type="project" value="TreeGrafter"/>
</dbReference>
<dbReference type="AlphaFoldDB" id="A0A9P8Q5L9"/>
<sequence>MFSLARNTIARRAITRSFSALPARQNSVADLYIKELKAFKPTTITEKDAEGSVRPWASPVAPQIPALEVDAATQLNDYDAAPVEVVEQSKSQDGEEISEEWFVLEEPEDDHHH</sequence>
<dbReference type="Pfam" id="PF10775">
    <property type="entry name" value="ATP_sub_h"/>
    <property type="match status" value="1"/>
</dbReference>
<accession>A0A9P8Q5L9</accession>
<evidence type="ECO:0000256" key="1">
    <source>
        <dbReference type="SAM" id="MobiDB-lite"/>
    </source>
</evidence>
<dbReference type="EMBL" id="JAEUBG010002406">
    <property type="protein sequence ID" value="KAH3684578.1"/>
    <property type="molecule type" value="Genomic_DNA"/>
</dbReference>
<feature type="region of interest" description="Disordered" evidence="1">
    <location>
        <begin position="87"/>
        <end position="113"/>
    </location>
</feature>
<reference evidence="2" key="2">
    <citation type="submission" date="2021-01" db="EMBL/GenBank/DDBJ databases">
        <authorList>
            <person name="Schikora-Tamarit M.A."/>
        </authorList>
    </citation>
    <scope>NUCLEOTIDE SEQUENCE</scope>
    <source>
        <strain evidence="2">CBS2887</strain>
    </source>
</reference>
<comment type="caution">
    <text evidence="2">The sequence shown here is derived from an EMBL/GenBank/DDBJ whole genome shotgun (WGS) entry which is preliminary data.</text>
</comment>
<evidence type="ECO:0000313" key="3">
    <source>
        <dbReference type="Proteomes" id="UP000774326"/>
    </source>
</evidence>
<dbReference type="PANTHER" id="PTHR28207:SF1">
    <property type="entry name" value="ATP SYNTHASE SUBUNIT H, MITOCHONDRIAL"/>
    <property type="match status" value="1"/>
</dbReference>
<name>A0A9P8Q5L9_WICPI</name>
<proteinExistence type="predicted"/>
<dbReference type="OrthoDB" id="274752at2759"/>
<dbReference type="InterPro" id="IPR019711">
    <property type="entry name" value="ATP_synth_F0_suH"/>
</dbReference>
<gene>
    <name evidence="2" type="ORF">WICPIJ_004468</name>
</gene>
<dbReference type="Proteomes" id="UP000774326">
    <property type="component" value="Unassembled WGS sequence"/>
</dbReference>
<evidence type="ECO:0000313" key="2">
    <source>
        <dbReference type="EMBL" id="KAH3684578.1"/>
    </source>
</evidence>
<organism evidence="2 3">
    <name type="scientific">Wickerhamomyces pijperi</name>
    <name type="common">Yeast</name>
    <name type="synonym">Pichia pijperi</name>
    <dbReference type="NCBI Taxonomy" id="599730"/>
    <lineage>
        <taxon>Eukaryota</taxon>
        <taxon>Fungi</taxon>
        <taxon>Dikarya</taxon>
        <taxon>Ascomycota</taxon>
        <taxon>Saccharomycotina</taxon>
        <taxon>Saccharomycetes</taxon>
        <taxon>Phaffomycetales</taxon>
        <taxon>Wickerhamomycetaceae</taxon>
        <taxon>Wickerhamomyces</taxon>
    </lineage>
</organism>
<evidence type="ECO:0008006" key="4">
    <source>
        <dbReference type="Google" id="ProtNLM"/>
    </source>
</evidence>
<keyword evidence="3" id="KW-1185">Reference proteome</keyword>
<dbReference type="PANTHER" id="PTHR28207">
    <property type="entry name" value="ATP SYNTHASE SUBUNIT H, MITOCHONDRIAL"/>
    <property type="match status" value="1"/>
</dbReference>